<comment type="caution">
    <text evidence="1">The sequence shown here is derived from an EMBL/GenBank/DDBJ whole genome shotgun (WGS) entry which is preliminary data.</text>
</comment>
<protein>
    <submittedName>
        <fullName evidence="1">Uncharacterized protein</fullName>
    </submittedName>
</protein>
<dbReference type="Proteomes" id="UP000190962">
    <property type="component" value="Unassembled WGS sequence"/>
</dbReference>
<accession>A0A1T2CFS6</accession>
<dbReference type="RefSeq" id="WP_078459182.1">
    <property type="nucleotide sequence ID" value="NZ_MPNX01000075.1"/>
</dbReference>
<organism evidence="1 2">
    <name type="scientific">Solemya velum gill symbiont</name>
    <dbReference type="NCBI Taxonomy" id="2340"/>
    <lineage>
        <taxon>Bacteria</taxon>
        <taxon>Pseudomonadati</taxon>
        <taxon>Pseudomonadota</taxon>
        <taxon>Gammaproteobacteria</taxon>
        <taxon>sulfur-oxidizing symbionts</taxon>
    </lineage>
</organism>
<proteinExistence type="predicted"/>
<evidence type="ECO:0000313" key="2">
    <source>
        <dbReference type="Proteomes" id="UP000190962"/>
    </source>
</evidence>
<dbReference type="Pfam" id="PF05380">
    <property type="entry name" value="Peptidase_A17"/>
    <property type="match status" value="1"/>
</dbReference>
<sequence>MNTWITDASIKAYGFAAYLCQWGQSAFIMAESRVALLKGLTLPKLELMAAAIGTQLANHIEETLKPENIIF</sequence>
<dbReference type="InterPro" id="IPR008042">
    <property type="entry name" value="Retrotrans_Pao"/>
</dbReference>
<evidence type="ECO:0000313" key="1">
    <source>
        <dbReference type="EMBL" id="OOY33730.1"/>
    </source>
</evidence>
<dbReference type="AlphaFoldDB" id="A0A1T2CFS6"/>
<gene>
    <name evidence="1" type="ORF">BOV88_13725</name>
</gene>
<dbReference type="EMBL" id="MPNX01000075">
    <property type="protein sequence ID" value="OOY33730.1"/>
    <property type="molecule type" value="Genomic_DNA"/>
</dbReference>
<reference evidence="1 2" key="1">
    <citation type="submission" date="2016-11" db="EMBL/GenBank/DDBJ databases">
        <title>Mixed transmission modes and dynamic genome evolution in an obligate animal-bacterial symbiosis.</title>
        <authorList>
            <person name="Russell S.L."/>
            <person name="Corbett-Detig R.B."/>
            <person name="Cavanaugh C.M."/>
        </authorList>
    </citation>
    <scope>NUCLEOTIDE SEQUENCE [LARGE SCALE GENOMIC DNA]</scope>
    <source>
        <strain evidence="1">MA-KB16</strain>
    </source>
</reference>
<name>A0A1T2CFS6_SOVGS</name>